<gene>
    <name evidence="2" type="ORF">SAMN05444171_5535</name>
</gene>
<reference evidence="2 3" key="1">
    <citation type="submission" date="2016-10" db="EMBL/GenBank/DDBJ databases">
        <authorList>
            <person name="de Groot N.N."/>
        </authorList>
    </citation>
    <scope>NUCLEOTIDE SEQUENCE [LARGE SCALE GENOMIC DNA]</scope>
    <source>
        <strain evidence="2 3">GAS522</strain>
    </source>
</reference>
<dbReference type="AlphaFoldDB" id="A0A1M7E051"/>
<dbReference type="InterPro" id="IPR039422">
    <property type="entry name" value="MarR/SlyA-like"/>
</dbReference>
<name>A0A1M7E051_9BRAD</name>
<dbReference type="InterPro" id="IPR000835">
    <property type="entry name" value="HTH_MarR-typ"/>
</dbReference>
<dbReference type="InterPro" id="IPR036390">
    <property type="entry name" value="WH_DNA-bd_sf"/>
</dbReference>
<feature type="domain" description="HTH marR-type" evidence="1">
    <location>
        <begin position="24"/>
        <end position="167"/>
    </location>
</feature>
<dbReference type="PANTHER" id="PTHR33164">
    <property type="entry name" value="TRANSCRIPTIONAL REGULATOR, MARR FAMILY"/>
    <property type="match status" value="1"/>
</dbReference>
<evidence type="ECO:0000259" key="1">
    <source>
        <dbReference type="PROSITE" id="PS50995"/>
    </source>
</evidence>
<dbReference type="RefSeq" id="WP_079587942.1">
    <property type="nucleotide sequence ID" value="NZ_FNTI01000001.1"/>
</dbReference>
<keyword evidence="2" id="KW-0238">DNA-binding</keyword>
<dbReference type="InterPro" id="IPR036388">
    <property type="entry name" value="WH-like_DNA-bd_sf"/>
</dbReference>
<dbReference type="EMBL" id="FNTI01000001">
    <property type="protein sequence ID" value="SED88699.1"/>
    <property type="molecule type" value="Genomic_DNA"/>
</dbReference>
<accession>A0A1M7E051</accession>
<organism evidence="2 3">
    <name type="scientific">Bradyrhizobium lablabi</name>
    <dbReference type="NCBI Taxonomy" id="722472"/>
    <lineage>
        <taxon>Bacteria</taxon>
        <taxon>Pseudomonadati</taxon>
        <taxon>Pseudomonadota</taxon>
        <taxon>Alphaproteobacteria</taxon>
        <taxon>Hyphomicrobiales</taxon>
        <taxon>Nitrobacteraceae</taxon>
        <taxon>Bradyrhizobium</taxon>
    </lineage>
</organism>
<dbReference type="Gene3D" id="1.10.10.10">
    <property type="entry name" value="Winged helix-like DNA-binding domain superfamily/Winged helix DNA-binding domain"/>
    <property type="match status" value="1"/>
</dbReference>
<evidence type="ECO:0000313" key="2">
    <source>
        <dbReference type="EMBL" id="SED88699.1"/>
    </source>
</evidence>
<dbReference type="GO" id="GO:0003700">
    <property type="term" value="F:DNA-binding transcription factor activity"/>
    <property type="evidence" value="ECO:0007669"/>
    <property type="project" value="InterPro"/>
</dbReference>
<dbReference type="GO" id="GO:0003677">
    <property type="term" value="F:DNA binding"/>
    <property type="evidence" value="ECO:0007669"/>
    <property type="project" value="UniProtKB-KW"/>
</dbReference>
<sequence>MGKGTRLARRTAVVSDGKPENRRQEDIVRRFLLDLASINVHLDEIRQFWAKSLGVSGPQWMIMMALSELDRGQGVSGKDVSKLLHIDPSFITTQTKLLERAGLIRRLESSEDARVILLSLSDKALRQIGSLTSKQELLNKFIFAEMDGRALADMVEKIASLKEKLQRATSKIAAEF</sequence>
<dbReference type="Pfam" id="PF01047">
    <property type="entry name" value="MarR"/>
    <property type="match status" value="1"/>
</dbReference>
<dbReference type="PANTHER" id="PTHR33164:SF101">
    <property type="entry name" value="TRANSCRIPTIONAL REPRESSOR MPRA"/>
    <property type="match status" value="1"/>
</dbReference>
<dbReference type="SUPFAM" id="SSF46785">
    <property type="entry name" value="Winged helix' DNA-binding domain"/>
    <property type="match status" value="1"/>
</dbReference>
<evidence type="ECO:0000313" key="3">
    <source>
        <dbReference type="Proteomes" id="UP000183208"/>
    </source>
</evidence>
<dbReference type="OrthoDB" id="8264636at2"/>
<dbReference type="GO" id="GO:0006950">
    <property type="term" value="P:response to stress"/>
    <property type="evidence" value="ECO:0007669"/>
    <property type="project" value="TreeGrafter"/>
</dbReference>
<proteinExistence type="predicted"/>
<dbReference type="SMART" id="SM00347">
    <property type="entry name" value="HTH_MARR"/>
    <property type="match status" value="1"/>
</dbReference>
<protein>
    <submittedName>
        <fullName evidence="2">DNA-binding transcriptional regulator, MarR family</fullName>
    </submittedName>
</protein>
<dbReference type="PROSITE" id="PS50995">
    <property type="entry name" value="HTH_MARR_2"/>
    <property type="match status" value="1"/>
</dbReference>
<dbReference type="Proteomes" id="UP000183208">
    <property type="component" value="Unassembled WGS sequence"/>
</dbReference>